<evidence type="ECO:0000313" key="2">
    <source>
        <dbReference type="EMBL" id="KAK4254645.1"/>
    </source>
</evidence>
<dbReference type="EMBL" id="JAWXYG010000014">
    <property type="protein sequence ID" value="KAK4254645.1"/>
    <property type="molecule type" value="Genomic_DNA"/>
</dbReference>
<dbReference type="Pfam" id="PF04654">
    <property type="entry name" value="DUF599"/>
    <property type="match status" value="1"/>
</dbReference>
<reference evidence="2" key="1">
    <citation type="submission" date="2023-10" db="EMBL/GenBank/DDBJ databases">
        <title>Chromosome-level genome of the transformable northern wattle, Acacia crassicarpa.</title>
        <authorList>
            <person name="Massaro I."/>
            <person name="Sinha N.R."/>
            <person name="Poethig S."/>
            <person name="Leichty A.R."/>
        </authorList>
    </citation>
    <scope>NUCLEOTIDE SEQUENCE</scope>
    <source>
        <strain evidence="2">Acra3RX</strain>
        <tissue evidence="2">Leaf</tissue>
    </source>
</reference>
<feature type="transmembrane region" description="Helical" evidence="1">
    <location>
        <begin position="190"/>
        <end position="213"/>
    </location>
</feature>
<keyword evidence="1" id="KW-0472">Membrane</keyword>
<feature type="transmembrane region" description="Helical" evidence="1">
    <location>
        <begin position="112"/>
        <end position="131"/>
    </location>
</feature>
<evidence type="ECO:0000256" key="1">
    <source>
        <dbReference type="SAM" id="Phobius"/>
    </source>
</evidence>
<feature type="transmembrane region" description="Helical" evidence="1">
    <location>
        <begin position="5"/>
        <end position="24"/>
    </location>
</feature>
<accession>A0AAE1JNC8</accession>
<evidence type="ECO:0008006" key="4">
    <source>
        <dbReference type="Google" id="ProtNLM"/>
    </source>
</evidence>
<keyword evidence="1" id="KW-0812">Transmembrane</keyword>
<dbReference type="AlphaFoldDB" id="A0AAE1JNC8"/>
<comment type="caution">
    <text evidence="2">The sequence shown here is derived from an EMBL/GenBank/DDBJ whole genome shotgun (WGS) entry which is preliminary data.</text>
</comment>
<organism evidence="2 3">
    <name type="scientific">Acacia crassicarpa</name>
    <name type="common">northern wattle</name>
    <dbReference type="NCBI Taxonomy" id="499986"/>
    <lineage>
        <taxon>Eukaryota</taxon>
        <taxon>Viridiplantae</taxon>
        <taxon>Streptophyta</taxon>
        <taxon>Embryophyta</taxon>
        <taxon>Tracheophyta</taxon>
        <taxon>Spermatophyta</taxon>
        <taxon>Magnoliopsida</taxon>
        <taxon>eudicotyledons</taxon>
        <taxon>Gunneridae</taxon>
        <taxon>Pentapetalae</taxon>
        <taxon>rosids</taxon>
        <taxon>fabids</taxon>
        <taxon>Fabales</taxon>
        <taxon>Fabaceae</taxon>
        <taxon>Caesalpinioideae</taxon>
        <taxon>mimosoid clade</taxon>
        <taxon>Acacieae</taxon>
        <taxon>Acacia</taxon>
    </lineage>
</organism>
<keyword evidence="1" id="KW-1133">Transmembrane helix</keyword>
<feature type="transmembrane region" description="Helical" evidence="1">
    <location>
        <begin position="71"/>
        <end position="92"/>
    </location>
</feature>
<dbReference type="PANTHER" id="PTHR31168">
    <property type="entry name" value="OS02G0292800 PROTEIN"/>
    <property type="match status" value="1"/>
</dbReference>
<name>A0AAE1JNC8_9FABA</name>
<dbReference type="InterPro" id="IPR006747">
    <property type="entry name" value="DUF599"/>
</dbReference>
<gene>
    <name evidence="2" type="ORF">QN277_009998</name>
</gene>
<dbReference type="PANTHER" id="PTHR31168:SF1">
    <property type="entry name" value="DUF599 FAMILY PROTEIN"/>
    <property type="match status" value="1"/>
</dbReference>
<evidence type="ECO:0000313" key="3">
    <source>
        <dbReference type="Proteomes" id="UP001293593"/>
    </source>
</evidence>
<keyword evidence="3" id="KW-1185">Reference proteome</keyword>
<proteinExistence type="predicted"/>
<protein>
    <recommendedName>
        <fullName evidence="4">DUF599 domain-containing protein</fullName>
    </recommendedName>
</protein>
<dbReference type="Proteomes" id="UP001293593">
    <property type="component" value="Unassembled WGS sequence"/>
</dbReference>
<sequence length="238" mass="27299">MEKKILDFIFVPSGLLVLMSYHLWLLHRITKNPTKTVVGVNAIDRRVWVREMMEDASKNGVRAVQSLRTNIMASVFVASLAIMLIWFIAVLISYNGVEERLLTMPCGNRSQLCFKFFAILAWFMVGVLMHFQSIRYYCHASILINVPFKKECPNIEQQILTSDYVAGLVNRGSHFSFLGSRAFSFSFPTFVWLVGPIPMFVSCFVLVFTLYFLDVADEYGCRAAEYATEPDQNRSRDE</sequence>